<dbReference type="Gene3D" id="2.120.10.80">
    <property type="entry name" value="Kelch-type beta propeller"/>
    <property type="match status" value="1"/>
</dbReference>
<organism evidence="3 4">
    <name type="scientific">Sphagnurus paluster</name>
    <dbReference type="NCBI Taxonomy" id="117069"/>
    <lineage>
        <taxon>Eukaryota</taxon>
        <taxon>Fungi</taxon>
        <taxon>Dikarya</taxon>
        <taxon>Basidiomycota</taxon>
        <taxon>Agaricomycotina</taxon>
        <taxon>Agaricomycetes</taxon>
        <taxon>Agaricomycetidae</taxon>
        <taxon>Agaricales</taxon>
        <taxon>Tricholomatineae</taxon>
        <taxon>Lyophyllaceae</taxon>
        <taxon>Sphagnurus</taxon>
    </lineage>
</organism>
<name>A0A9P7K197_9AGAR</name>
<evidence type="ECO:0000313" key="4">
    <source>
        <dbReference type="Proteomes" id="UP000717328"/>
    </source>
</evidence>
<keyword evidence="1" id="KW-0880">Kelch repeat</keyword>
<gene>
    <name evidence="3" type="ORF">H0H81_004679</name>
</gene>
<proteinExistence type="predicted"/>
<keyword evidence="4" id="KW-1185">Reference proteome</keyword>
<dbReference type="OrthoDB" id="45365at2759"/>
<dbReference type="Pfam" id="PF24681">
    <property type="entry name" value="Kelch_KLHDC2_KLHL20_DRC7"/>
    <property type="match status" value="1"/>
</dbReference>
<dbReference type="PANTHER" id="PTHR46647:SF1">
    <property type="entry name" value="RAB9 EFFECTOR PROTEIN WITH KELCH MOTIFS"/>
    <property type="match status" value="1"/>
</dbReference>
<comment type="caution">
    <text evidence="3">The sequence shown here is derived from an EMBL/GenBank/DDBJ whole genome shotgun (WGS) entry which is preliminary data.</text>
</comment>
<dbReference type="Proteomes" id="UP000717328">
    <property type="component" value="Unassembled WGS sequence"/>
</dbReference>
<dbReference type="EMBL" id="JABCKI010006903">
    <property type="protein sequence ID" value="KAG5633866.1"/>
    <property type="molecule type" value="Genomic_DNA"/>
</dbReference>
<reference evidence="3" key="2">
    <citation type="submission" date="2021-10" db="EMBL/GenBank/DDBJ databases">
        <title>Phylogenomics reveals ancestral predisposition of the termite-cultivated fungus Termitomyces towards a domesticated lifestyle.</title>
        <authorList>
            <person name="Auxier B."/>
            <person name="Grum-Grzhimaylo A."/>
            <person name="Cardenas M.E."/>
            <person name="Lodge J.D."/>
            <person name="Laessoe T."/>
            <person name="Pedersen O."/>
            <person name="Smith M.E."/>
            <person name="Kuyper T.W."/>
            <person name="Franco-Molano E.A."/>
            <person name="Baroni T.J."/>
            <person name="Aanen D.K."/>
        </authorList>
    </citation>
    <scope>NUCLEOTIDE SEQUENCE</scope>
    <source>
        <strain evidence="3">D49</strain>
    </source>
</reference>
<dbReference type="SUPFAM" id="SSF117281">
    <property type="entry name" value="Kelch motif"/>
    <property type="match status" value="1"/>
</dbReference>
<evidence type="ECO:0000256" key="2">
    <source>
        <dbReference type="ARBA" id="ARBA00022737"/>
    </source>
</evidence>
<dbReference type="InterPro" id="IPR052124">
    <property type="entry name" value="Rab9_kelch_effector"/>
</dbReference>
<sequence length="154" mass="16751">ALHWACVSVDKPRPSARYGHTANLIGSLFVVFGGQLGDNFFDDTWSFDIRGEKAAWSLIEPKDGISPPARTGHVSVTFEETIYIIGGTDGQYHYDDTWCFDLQAKQWTELKCTGISPAPREGYACALVGDTIYIFGGRGVDGKGLDGLSALKIS</sequence>
<evidence type="ECO:0008006" key="5">
    <source>
        <dbReference type="Google" id="ProtNLM"/>
    </source>
</evidence>
<keyword evidence="2" id="KW-0677">Repeat</keyword>
<dbReference type="AlphaFoldDB" id="A0A9P7K197"/>
<dbReference type="PANTHER" id="PTHR46647">
    <property type="entry name" value="RAB9 EFFECTOR PROTEIN WITH KELCH MOTIFS"/>
    <property type="match status" value="1"/>
</dbReference>
<feature type="non-terminal residue" evidence="3">
    <location>
        <position position="1"/>
    </location>
</feature>
<accession>A0A9P7K197</accession>
<protein>
    <recommendedName>
        <fullName evidence="5">Rab9 effector protein with kelch motifs</fullName>
    </recommendedName>
</protein>
<evidence type="ECO:0000313" key="3">
    <source>
        <dbReference type="EMBL" id="KAG5633866.1"/>
    </source>
</evidence>
<dbReference type="InterPro" id="IPR015915">
    <property type="entry name" value="Kelch-typ_b-propeller"/>
</dbReference>
<reference evidence="3" key="1">
    <citation type="submission" date="2021-02" db="EMBL/GenBank/DDBJ databases">
        <authorList>
            <person name="Nieuwenhuis M."/>
            <person name="Van De Peppel L.J.J."/>
        </authorList>
    </citation>
    <scope>NUCLEOTIDE SEQUENCE</scope>
    <source>
        <strain evidence="3">D49</strain>
    </source>
</reference>
<evidence type="ECO:0000256" key="1">
    <source>
        <dbReference type="ARBA" id="ARBA00022441"/>
    </source>
</evidence>
<feature type="non-terminal residue" evidence="3">
    <location>
        <position position="154"/>
    </location>
</feature>